<name>A0A0U1QKY3_9BACL</name>
<accession>A0A0U1QKY3</accession>
<organism evidence="4 5">
    <name type="scientific">Sporolactobacillus inulinus CASD</name>
    <dbReference type="NCBI Taxonomy" id="1069536"/>
    <lineage>
        <taxon>Bacteria</taxon>
        <taxon>Bacillati</taxon>
        <taxon>Bacillota</taxon>
        <taxon>Bacilli</taxon>
        <taxon>Bacillales</taxon>
        <taxon>Sporolactobacillaceae</taxon>
        <taxon>Sporolactobacillus</taxon>
    </lineage>
</organism>
<dbReference type="EC" id="6.3.4.-" evidence="3"/>
<dbReference type="GO" id="GO:0005737">
    <property type="term" value="C:cytoplasm"/>
    <property type="evidence" value="ECO:0007669"/>
    <property type="project" value="UniProtKB-SubCell"/>
</dbReference>
<dbReference type="Pfam" id="PF05636">
    <property type="entry name" value="HIGH_NTase1"/>
    <property type="match status" value="1"/>
</dbReference>
<dbReference type="NCBIfam" id="NF010191">
    <property type="entry name" value="PRK13670.1"/>
    <property type="match status" value="1"/>
</dbReference>
<dbReference type="GO" id="GO:0000049">
    <property type="term" value="F:tRNA binding"/>
    <property type="evidence" value="ECO:0007669"/>
    <property type="project" value="UniProtKB-KW"/>
</dbReference>
<dbReference type="PANTHER" id="PTHR37825">
    <property type="entry name" value="TRNA(MET) CYTIDINE ACETATE LIGASE"/>
    <property type="match status" value="1"/>
</dbReference>
<comment type="caution">
    <text evidence="4">The sequence shown here is derived from an EMBL/GenBank/DDBJ whole genome shotgun (WGS) entry which is preliminary data.</text>
</comment>
<comment type="function">
    <text evidence="3">Catalyzes the formation of N(4)-acetylcytidine (ac(4)C) at the wobble position of elongator tRNA(Met), using acetate and ATP as substrates. First activates an acetate ion to form acetyladenylate (Ac-AMP) and then transfers the acetyl group to tRNA to form ac(4)C34.</text>
</comment>
<comment type="catalytic activity">
    <reaction evidence="3">
        <text>cytidine(34) in elongator tRNA(Met) + acetate + ATP = N(4)-acetylcytidine(34) in elongator tRNA(Met) + AMP + diphosphate</text>
        <dbReference type="Rhea" id="RHEA:58144"/>
        <dbReference type="Rhea" id="RHEA-COMP:10693"/>
        <dbReference type="Rhea" id="RHEA-COMP:10694"/>
        <dbReference type="ChEBI" id="CHEBI:30089"/>
        <dbReference type="ChEBI" id="CHEBI:30616"/>
        <dbReference type="ChEBI" id="CHEBI:33019"/>
        <dbReference type="ChEBI" id="CHEBI:74900"/>
        <dbReference type="ChEBI" id="CHEBI:82748"/>
        <dbReference type="ChEBI" id="CHEBI:456215"/>
    </reaction>
</comment>
<keyword evidence="3" id="KW-0067">ATP-binding</keyword>
<dbReference type="InterPro" id="IPR014729">
    <property type="entry name" value="Rossmann-like_a/b/a_fold"/>
</dbReference>
<sequence>MIIAGIIAEYNPFHNGHRYQLDTLKKQLHPDLVIVVMSGDFVQRGEPALVSKWRRTQMALQAGADLIVELPYIYAVAKADVFARGAVAIMDRLGVNALFFSSENGKIAPFMNTLSLIEHHQADYDTKLNESMKRGLSYPNAHAAAYRAIAADKSIDLVDLAEPNNSLGFQYIKAIRQRNSPIIPYTIPRRHAQHNDQSWDQENTIASASSIRSHLQQQSIQSMSNKVPDFVADRLELAHREQAYGTWELFFPYLKYKLISSSKERLHAIYEMEEGIEHRLQSQIRHAHSFQAFISAVKTKRYTWARLQRLSAHILTDTLKKQAISLALESEPDAIRLLGMNGVGQAYLAKIRKKITVPILSKIRNHRSEMVELDLKAAQIYDFLTIKDQTKTTYSETGHPPFRYDEKTGRFLNE</sequence>
<dbReference type="GO" id="GO:0006400">
    <property type="term" value="P:tRNA modification"/>
    <property type="evidence" value="ECO:0007669"/>
    <property type="project" value="UniProtKB-UniRule"/>
</dbReference>
<keyword evidence="3" id="KW-0694">RNA-binding</keyword>
<dbReference type="OrthoDB" id="9769796at2"/>
<evidence type="ECO:0000256" key="2">
    <source>
        <dbReference type="ARBA" id="ARBA00022694"/>
    </source>
</evidence>
<comment type="subcellular location">
    <subcellularLocation>
        <location evidence="3">Cytoplasm</location>
    </subcellularLocation>
</comment>
<dbReference type="Proteomes" id="UP000035553">
    <property type="component" value="Unassembled WGS sequence"/>
</dbReference>
<evidence type="ECO:0000313" key="5">
    <source>
        <dbReference type="Proteomes" id="UP000035553"/>
    </source>
</evidence>
<dbReference type="EMBL" id="AFVQ02000207">
    <property type="protein sequence ID" value="KLI01411.1"/>
    <property type="molecule type" value="Genomic_DNA"/>
</dbReference>
<gene>
    <name evidence="3" type="primary">tmcAL</name>
    <name evidence="4" type="ORF">SINU_13610</name>
</gene>
<evidence type="ECO:0000313" key="4">
    <source>
        <dbReference type="EMBL" id="KLI01411.1"/>
    </source>
</evidence>
<dbReference type="SUPFAM" id="SSF52374">
    <property type="entry name" value="Nucleotidylyl transferase"/>
    <property type="match status" value="1"/>
</dbReference>
<evidence type="ECO:0000256" key="1">
    <source>
        <dbReference type="ARBA" id="ARBA00022598"/>
    </source>
</evidence>
<dbReference type="AlphaFoldDB" id="A0A0U1QKY3"/>
<feature type="binding site" evidence="3">
    <location>
        <position position="189"/>
    </location>
    <ligand>
        <name>ATP</name>
        <dbReference type="ChEBI" id="CHEBI:30616"/>
    </ligand>
</feature>
<reference evidence="4 5" key="1">
    <citation type="journal article" date="2011" name="J. Bacteriol.">
        <title>Draft genome sequence of Sporolactobacillus inulinus strain CASD, an efficient D-lactic acid-producing bacterium with high-concentration lactate tolerance capability.</title>
        <authorList>
            <person name="Yu B."/>
            <person name="Su F."/>
            <person name="Wang L."/>
            <person name="Xu K."/>
            <person name="Zhao B."/>
            <person name="Xu P."/>
        </authorList>
    </citation>
    <scope>NUCLEOTIDE SEQUENCE [LARGE SCALE GENOMIC DNA]</scope>
    <source>
        <strain evidence="4 5">CASD</strain>
    </source>
</reference>
<keyword evidence="3" id="KW-0820">tRNA-binding</keyword>
<dbReference type="GO" id="GO:0005524">
    <property type="term" value="F:ATP binding"/>
    <property type="evidence" value="ECO:0007669"/>
    <property type="project" value="UniProtKB-KW"/>
</dbReference>
<dbReference type="Gene3D" id="3.40.50.620">
    <property type="entry name" value="HUPs"/>
    <property type="match status" value="1"/>
</dbReference>
<feature type="binding site" evidence="3">
    <location>
        <begin position="7"/>
        <end position="20"/>
    </location>
    <ligand>
        <name>ATP</name>
        <dbReference type="ChEBI" id="CHEBI:30616"/>
    </ligand>
</feature>
<keyword evidence="1 3" id="KW-0436">Ligase</keyword>
<keyword evidence="3" id="KW-0963">Cytoplasm</keyword>
<evidence type="ECO:0000256" key="3">
    <source>
        <dbReference type="HAMAP-Rule" id="MF_01539"/>
    </source>
</evidence>
<dbReference type="HAMAP" id="MF_01539">
    <property type="entry name" value="TmcAL"/>
    <property type="match status" value="1"/>
</dbReference>
<keyword evidence="2 3" id="KW-0819">tRNA processing</keyword>
<dbReference type="InterPro" id="IPR008513">
    <property type="entry name" value="tRNA(Met)_cyd_acetate_ligase"/>
</dbReference>
<dbReference type="GO" id="GO:0016879">
    <property type="term" value="F:ligase activity, forming carbon-nitrogen bonds"/>
    <property type="evidence" value="ECO:0007669"/>
    <property type="project" value="UniProtKB-UniRule"/>
</dbReference>
<dbReference type="RefSeq" id="WP_010026238.1">
    <property type="nucleotide sequence ID" value="NZ_AFVQ02000207.1"/>
</dbReference>
<dbReference type="STRING" id="1069536.SINU_13610"/>
<feature type="binding site" evidence="3">
    <location>
        <position position="164"/>
    </location>
    <ligand>
        <name>ATP</name>
        <dbReference type="ChEBI" id="CHEBI:30616"/>
    </ligand>
</feature>
<comment type="caution">
    <text evidence="3">Lacks conserved residue(s) required for the propagation of feature annotation.</text>
</comment>
<keyword evidence="5" id="KW-1185">Reference proteome</keyword>
<comment type="similarity">
    <text evidence="3">Belongs to the TmcAL family.</text>
</comment>
<keyword evidence="3" id="KW-0547">Nucleotide-binding</keyword>
<dbReference type="PANTHER" id="PTHR37825:SF1">
    <property type="entry name" value="TRNA(MET) CYTIDINE ACETATE LIGASE"/>
    <property type="match status" value="1"/>
</dbReference>
<protein>
    <recommendedName>
        <fullName evidence="3">tRNA(Met) cytidine acetate ligase</fullName>
        <ecNumber evidence="3">6.3.4.-</ecNumber>
    </recommendedName>
</protein>
<proteinExistence type="inferred from homology"/>